<evidence type="ECO:0000256" key="1">
    <source>
        <dbReference type="ARBA" id="ARBA00008455"/>
    </source>
</evidence>
<dbReference type="InterPro" id="IPR025661">
    <property type="entry name" value="Pept_asp_AS"/>
</dbReference>
<dbReference type="GO" id="GO:0006508">
    <property type="term" value="P:proteolysis"/>
    <property type="evidence" value="ECO:0007669"/>
    <property type="project" value="InterPro"/>
</dbReference>
<sequence length="362" mass="40334">MIKVATFALACFVAVSAGSVKLQTPTEELVMKQPATAPEDQVYHHTRGSEFYHPKGHTKHEDYHSHLPQEYTEKHELPTNFNWGNINGRSMLTKPLNQHIPQYCGSCWAHGAMSSFADRIKIARDAKGSDINLAIQFILNCGTDVAGSCHGGSHTGAYNFVKNYAKHIPYDTCLQYEACSAESTEGTCKDRDFTCTGANTCRTCSTFTAYGGFCSEVDRYPNATIAEYGNVVGEYNMMAEIYRRGPIACGIDASPVDNYKGGIVDNTSAKSINHIISVVGWGVDKKTDTPYWIVRNSWGEYWGEMGYFRVKRGENQLAIESSCAWATPGTWTEMNFPCYEDGSNCVSHKKYEDPSKKYHKDE</sequence>
<proteinExistence type="inferred from homology"/>
<keyword evidence="2" id="KW-0732">Signal</keyword>
<feature type="signal peptide" evidence="2">
    <location>
        <begin position="1"/>
        <end position="17"/>
    </location>
</feature>
<dbReference type="Pfam" id="PF00112">
    <property type="entry name" value="Peptidase_C1"/>
    <property type="match status" value="1"/>
</dbReference>
<dbReference type="SMART" id="SM00645">
    <property type="entry name" value="Pept_C1"/>
    <property type="match status" value="1"/>
</dbReference>
<dbReference type="FunFam" id="3.90.70.10:FF:000117">
    <property type="entry name" value="Probable papain cysteine protease"/>
    <property type="match status" value="1"/>
</dbReference>
<dbReference type="Proteomes" id="UP000054560">
    <property type="component" value="Unassembled WGS sequence"/>
</dbReference>
<evidence type="ECO:0000313" key="4">
    <source>
        <dbReference type="EMBL" id="KNC83031.1"/>
    </source>
</evidence>
<dbReference type="STRING" id="667725.A0A0L0G2H7"/>
<comment type="similarity">
    <text evidence="1">Belongs to the peptidase C1 family.</text>
</comment>
<protein>
    <submittedName>
        <fullName evidence="4">Cathepsin X</fullName>
    </submittedName>
</protein>
<evidence type="ECO:0000256" key="2">
    <source>
        <dbReference type="SAM" id="SignalP"/>
    </source>
</evidence>
<dbReference type="PRINTS" id="PR00705">
    <property type="entry name" value="PAPAIN"/>
</dbReference>
<dbReference type="AlphaFoldDB" id="A0A0L0G2H7"/>
<dbReference type="Gene3D" id="3.90.70.10">
    <property type="entry name" value="Cysteine proteinases"/>
    <property type="match status" value="1"/>
</dbReference>
<reference evidence="4 5" key="1">
    <citation type="submission" date="2011-02" db="EMBL/GenBank/DDBJ databases">
        <title>The Genome Sequence of Sphaeroforma arctica JP610.</title>
        <authorList>
            <consortium name="The Broad Institute Genome Sequencing Platform"/>
            <person name="Russ C."/>
            <person name="Cuomo C."/>
            <person name="Young S.K."/>
            <person name="Zeng Q."/>
            <person name="Gargeya S."/>
            <person name="Alvarado L."/>
            <person name="Berlin A."/>
            <person name="Chapman S.B."/>
            <person name="Chen Z."/>
            <person name="Freedman E."/>
            <person name="Gellesch M."/>
            <person name="Goldberg J."/>
            <person name="Griggs A."/>
            <person name="Gujja S."/>
            <person name="Heilman E."/>
            <person name="Heiman D."/>
            <person name="Howarth C."/>
            <person name="Mehta T."/>
            <person name="Neiman D."/>
            <person name="Pearson M."/>
            <person name="Roberts A."/>
            <person name="Saif S."/>
            <person name="Shea T."/>
            <person name="Shenoy N."/>
            <person name="Sisk P."/>
            <person name="Stolte C."/>
            <person name="Sykes S."/>
            <person name="White J."/>
            <person name="Yandava C."/>
            <person name="Burger G."/>
            <person name="Gray M.W."/>
            <person name="Holland P.W.H."/>
            <person name="King N."/>
            <person name="Lang F.B.F."/>
            <person name="Roger A.J."/>
            <person name="Ruiz-Trillo I."/>
            <person name="Haas B."/>
            <person name="Nusbaum C."/>
            <person name="Birren B."/>
        </authorList>
    </citation>
    <scope>NUCLEOTIDE SEQUENCE [LARGE SCALE GENOMIC DNA]</scope>
    <source>
        <strain evidence="4 5">JP610</strain>
    </source>
</reference>
<keyword evidence="5" id="KW-1185">Reference proteome</keyword>
<evidence type="ECO:0000313" key="5">
    <source>
        <dbReference type="Proteomes" id="UP000054560"/>
    </source>
</evidence>
<dbReference type="OrthoDB" id="190265at2759"/>
<dbReference type="GeneID" id="25905206"/>
<dbReference type="PANTHER" id="PTHR12411">
    <property type="entry name" value="CYSTEINE PROTEASE FAMILY C1-RELATED"/>
    <property type="match status" value="1"/>
</dbReference>
<dbReference type="eggNOG" id="KOG1543">
    <property type="taxonomic scope" value="Eukaryota"/>
</dbReference>
<dbReference type="PROSITE" id="PS00640">
    <property type="entry name" value="THIOL_PROTEASE_ASN"/>
    <property type="match status" value="1"/>
</dbReference>
<dbReference type="RefSeq" id="XP_014156933.1">
    <property type="nucleotide sequence ID" value="XM_014301458.1"/>
</dbReference>
<gene>
    <name evidence="4" type="ORF">SARC_04702</name>
</gene>
<feature type="chain" id="PRO_5018597357" evidence="2">
    <location>
        <begin position="18"/>
        <end position="362"/>
    </location>
</feature>
<dbReference type="GO" id="GO:0008234">
    <property type="term" value="F:cysteine-type peptidase activity"/>
    <property type="evidence" value="ECO:0007669"/>
    <property type="project" value="InterPro"/>
</dbReference>
<accession>A0A0L0G2H7</accession>
<dbReference type="InterPro" id="IPR000668">
    <property type="entry name" value="Peptidase_C1A_C"/>
</dbReference>
<dbReference type="InterPro" id="IPR038765">
    <property type="entry name" value="Papain-like_cys_pep_sf"/>
</dbReference>
<dbReference type="InterPro" id="IPR013128">
    <property type="entry name" value="Peptidase_C1A"/>
</dbReference>
<feature type="domain" description="Peptidase C1A papain C-terminal" evidence="3">
    <location>
        <begin position="77"/>
        <end position="327"/>
    </location>
</feature>
<organism evidence="4 5">
    <name type="scientific">Sphaeroforma arctica JP610</name>
    <dbReference type="NCBI Taxonomy" id="667725"/>
    <lineage>
        <taxon>Eukaryota</taxon>
        <taxon>Ichthyosporea</taxon>
        <taxon>Ichthyophonida</taxon>
        <taxon>Sphaeroforma</taxon>
    </lineage>
</organism>
<dbReference type="SUPFAM" id="SSF54001">
    <property type="entry name" value="Cysteine proteinases"/>
    <property type="match status" value="1"/>
</dbReference>
<name>A0A0L0G2H7_9EUKA</name>
<dbReference type="EMBL" id="KQ241870">
    <property type="protein sequence ID" value="KNC83031.1"/>
    <property type="molecule type" value="Genomic_DNA"/>
</dbReference>
<evidence type="ECO:0000259" key="3">
    <source>
        <dbReference type="SMART" id="SM00645"/>
    </source>
</evidence>